<dbReference type="InterPro" id="IPR003582">
    <property type="entry name" value="ShKT_dom"/>
</dbReference>
<gene>
    <name evidence="4" type="ORF">THAOC_31803</name>
</gene>
<proteinExistence type="predicted"/>
<accession>K0R8H8</accession>
<evidence type="ECO:0000256" key="1">
    <source>
        <dbReference type="SAM" id="MobiDB-lite"/>
    </source>
</evidence>
<evidence type="ECO:0000313" key="5">
    <source>
        <dbReference type="Proteomes" id="UP000266841"/>
    </source>
</evidence>
<feature type="region of interest" description="Disordered" evidence="1">
    <location>
        <begin position="1"/>
        <end position="60"/>
    </location>
</feature>
<protein>
    <recommendedName>
        <fullName evidence="3">ShKT domain-containing protein</fullName>
    </recommendedName>
</protein>
<evidence type="ECO:0000256" key="2">
    <source>
        <dbReference type="SAM" id="Phobius"/>
    </source>
</evidence>
<dbReference type="EMBL" id="AGNL01044894">
    <property type="protein sequence ID" value="EJK49330.1"/>
    <property type="molecule type" value="Genomic_DNA"/>
</dbReference>
<dbReference type="PANTHER" id="PTHR21724">
    <property type="entry name" value="SHKT DOMAIN-CONTAINING PROTEIN"/>
    <property type="match status" value="1"/>
</dbReference>
<keyword evidence="2" id="KW-1133">Transmembrane helix</keyword>
<dbReference type="PROSITE" id="PS51670">
    <property type="entry name" value="SHKT"/>
    <property type="match status" value="1"/>
</dbReference>
<feature type="transmembrane region" description="Helical" evidence="2">
    <location>
        <begin position="106"/>
        <end position="126"/>
    </location>
</feature>
<dbReference type="AlphaFoldDB" id="K0R8H8"/>
<sequence length="552" mass="59706">MYREEKMTEEQLTSLTAAEGNVASASGTDRYRDDDELPNEAEGSGFGESSNPSNPAGRYDEDEAAEFGFNASSTSKAWMHNLIFDSGLSPFGGHAAALASRSRKQIIAGLLMTLAGIIIVIALLLGGGSACRDDPKFAFVHEGHGDIKRCADWVGNIDRPALLDARCNHQADIGNGVHWTVKDKCQASCGVCIPANADSLRGSISDASDADEGDADCEDSPDFRFIHDGPKNEIKDCASWVQNVNRPALLEARCAHLPNHEGPNFPVKHYCRRTCGLCTPKTSKTSNSSGKTMPVADQNVECPDDSATQIEFDGVLKSCSEYLSTGRPAVLKNRCEHVQLGKWKVKDFCKKLCNNCDGKDDEEATALENLADNQAKSTASDQPAFETLTKVEGSPNDAVSSQATSNEDCEDDLTAIIDNGGTLESCAEYLKTGRPAVLENRCQHDHSDTLKVRDVCKRSCGICGDSGQAVPQFDTKPKLISQPPPKANTCEDDDTFTHDHDGKTSTCVNYIENVGRPNVHASRCNQSVGVRPDTGVELFFRDYCKKSCNVCK</sequence>
<feature type="domain" description="ShKT" evidence="3">
    <location>
        <begin position="217"/>
        <end position="278"/>
    </location>
</feature>
<dbReference type="Proteomes" id="UP000266841">
    <property type="component" value="Unassembled WGS sequence"/>
</dbReference>
<keyword evidence="2" id="KW-0472">Membrane</keyword>
<comment type="caution">
    <text evidence="4">The sequence shown here is derived from an EMBL/GenBank/DDBJ whole genome shotgun (WGS) entry which is preliminary data.</text>
</comment>
<keyword evidence="2" id="KW-0812">Transmembrane</keyword>
<dbReference type="SMART" id="SM00254">
    <property type="entry name" value="ShKT"/>
    <property type="match status" value="5"/>
</dbReference>
<evidence type="ECO:0000259" key="3">
    <source>
        <dbReference type="PROSITE" id="PS51670"/>
    </source>
</evidence>
<name>K0R8H8_THAOC</name>
<dbReference type="PANTHER" id="PTHR21724:SF105">
    <property type="entry name" value="SHKT DOMAIN-CONTAINING PROTEIN"/>
    <property type="match status" value="1"/>
</dbReference>
<dbReference type="Pfam" id="PF01549">
    <property type="entry name" value="ShK"/>
    <property type="match status" value="2"/>
</dbReference>
<keyword evidence="5" id="KW-1185">Reference proteome</keyword>
<organism evidence="4 5">
    <name type="scientific">Thalassiosira oceanica</name>
    <name type="common">Marine diatom</name>
    <dbReference type="NCBI Taxonomy" id="159749"/>
    <lineage>
        <taxon>Eukaryota</taxon>
        <taxon>Sar</taxon>
        <taxon>Stramenopiles</taxon>
        <taxon>Ochrophyta</taxon>
        <taxon>Bacillariophyta</taxon>
        <taxon>Coscinodiscophyceae</taxon>
        <taxon>Thalassiosirophycidae</taxon>
        <taxon>Thalassiosirales</taxon>
        <taxon>Thalassiosiraceae</taxon>
        <taxon>Thalassiosira</taxon>
    </lineage>
</organism>
<evidence type="ECO:0000313" key="4">
    <source>
        <dbReference type="EMBL" id="EJK49330.1"/>
    </source>
</evidence>
<reference evidence="4 5" key="1">
    <citation type="journal article" date="2012" name="Genome Biol.">
        <title>Genome and low-iron response of an oceanic diatom adapted to chronic iron limitation.</title>
        <authorList>
            <person name="Lommer M."/>
            <person name="Specht M."/>
            <person name="Roy A.S."/>
            <person name="Kraemer L."/>
            <person name="Andreson R."/>
            <person name="Gutowska M.A."/>
            <person name="Wolf J."/>
            <person name="Bergner S.V."/>
            <person name="Schilhabel M.B."/>
            <person name="Klostermeier U.C."/>
            <person name="Beiko R.G."/>
            <person name="Rosenstiel P."/>
            <person name="Hippler M."/>
            <person name="Laroche J."/>
        </authorList>
    </citation>
    <scope>NUCLEOTIDE SEQUENCE [LARGE SCALE GENOMIC DNA]</scope>
    <source>
        <strain evidence="4 5">CCMP1005</strain>
    </source>
</reference>